<organism evidence="3 4">
    <name type="scientific">Bifidobacterium bifidum LMG 13195</name>
    <dbReference type="NCBI Taxonomy" id="1207542"/>
    <lineage>
        <taxon>Bacteria</taxon>
        <taxon>Bacillati</taxon>
        <taxon>Actinomycetota</taxon>
        <taxon>Actinomycetes</taxon>
        <taxon>Bifidobacteriales</taxon>
        <taxon>Bifidobacteriaceae</taxon>
        <taxon>Bifidobacterium</taxon>
    </lineage>
</organism>
<evidence type="ECO:0000256" key="1">
    <source>
        <dbReference type="SAM" id="MobiDB-lite"/>
    </source>
</evidence>
<reference evidence="3 4" key="1">
    <citation type="journal article" date="2017" name="Biosci. Biotechnol. Biochem.">
        <title>Identification and characterization of a sulfoglycosidase from Bifidobacterium bifidum implicated in mucin glycan utilization.</title>
        <authorList>
            <person name="Katoh T."/>
            <person name="Maeshibu T."/>
            <person name="Kikkawa K."/>
            <person name="Gotoh A."/>
            <person name="Tomabechi Y."/>
            <person name="Nakamura M."/>
            <person name="Liao W.-H."/>
            <person name="Yamaguchi M."/>
            <person name="Ashida H."/>
            <person name="Yamamoto K."/>
            <person name="Katayama T."/>
        </authorList>
    </citation>
    <scope>NUCLEOTIDE SEQUENCE [LARGE SCALE GENOMIC DNA]</scope>
    <source>
        <strain evidence="3 4">JCM 7004</strain>
    </source>
</reference>
<name>A0A286TEA9_BIFBI</name>
<feature type="compositionally biased region" description="Low complexity" evidence="1">
    <location>
        <begin position="98"/>
        <end position="119"/>
    </location>
</feature>
<evidence type="ECO:0000313" key="4">
    <source>
        <dbReference type="Proteomes" id="UP000262177"/>
    </source>
</evidence>
<feature type="region of interest" description="Disordered" evidence="1">
    <location>
        <begin position="82"/>
        <end position="119"/>
    </location>
</feature>
<dbReference type="AlphaFoldDB" id="A0A286TEA9"/>
<proteinExistence type="predicted"/>
<gene>
    <name evidence="3" type="ORF">BBJK_02314</name>
</gene>
<accession>A0A286TEA9</accession>
<evidence type="ECO:0000313" key="3">
    <source>
        <dbReference type="EMBL" id="BBA48558.1"/>
    </source>
</evidence>
<dbReference type="Pfam" id="PF11898">
    <property type="entry name" value="DUF3418"/>
    <property type="match status" value="1"/>
</dbReference>
<evidence type="ECO:0000259" key="2">
    <source>
        <dbReference type="Pfam" id="PF11898"/>
    </source>
</evidence>
<feature type="domain" description="RNA helicase HrpA C-terminal" evidence="2">
    <location>
        <begin position="23"/>
        <end position="74"/>
    </location>
</feature>
<dbReference type="EMBL" id="AP018131">
    <property type="protein sequence ID" value="BBA48558.1"/>
    <property type="molecule type" value="Genomic_DNA"/>
</dbReference>
<dbReference type="InterPro" id="IPR024590">
    <property type="entry name" value="HrpA_C"/>
</dbReference>
<sequence length="119" mass="13142">MGEPLAGQLTRTTYAEPHWSGSRGSAVATAKVLLYGLPIISDRTVQWGRINPMEARDFLIRQGLVEGDVQQRFSYDDFLPETATSWTRRPRTPVAPGRSRSPSATRTSTTSTSRSSPMT</sequence>
<protein>
    <recommendedName>
        <fullName evidence="2">RNA helicase HrpA C-terminal domain-containing protein</fullName>
    </recommendedName>
</protein>
<dbReference type="Proteomes" id="UP000262177">
    <property type="component" value="Chromosome"/>
</dbReference>